<keyword evidence="1" id="KW-0808">Transferase</keyword>
<evidence type="ECO:0000256" key="4">
    <source>
        <dbReference type="ARBA" id="ARBA00022759"/>
    </source>
</evidence>
<dbReference type="GO" id="GO:0003964">
    <property type="term" value="F:RNA-directed DNA polymerase activity"/>
    <property type="evidence" value="ECO:0007669"/>
    <property type="project" value="UniProtKB-KW"/>
</dbReference>
<evidence type="ECO:0000256" key="2">
    <source>
        <dbReference type="ARBA" id="ARBA00022695"/>
    </source>
</evidence>
<dbReference type="CDD" id="cd01647">
    <property type="entry name" value="RT_LTR"/>
    <property type="match status" value="1"/>
</dbReference>
<keyword evidence="2" id="KW-0548">Nucleotidyltransferase</keyword>
<dbReference type="Proteomes" id="UP000257109">
    <property type="component" value="Unassembled WGS sequence"/>
</dbReference>
<organism evidence="9 10">
    <name type="scientific">Mucuna pruriens</name>
    <name type="common">Velvet bean</name>
    <name type="synonym">Dolichos pruriens</name>
    <dbReference type="NCBI Taxonomy" id="157652"/>
    <lineage>
        <taxon>Eukaryota</taxon>
        <taxon>Viridiplantae</taxon>
        <taxon>Streptophyta</taxon>
        <taxon>Embryophyta</taxon>
        <taxon>Tracheophyta</taxon>
        <taxon>Spermatophyta</taxon>
        <taxon>Magnoliopsida</taxon>
        <taxon>eudicotyledons</taxon>
        <taxon>Gunneridae</taxon>
        <taxon>Pentapetalae</taxon>
        <taxon>rosids</taxon>
        <taxon>fabids</taxon>
        <taxon>Fabales</taxon>
        <taxon>Fabaceae</taxon>
        <taxon>Papilionoideae</taxon>
        <taxon>50 kb inversion clade</taxon>
        <taxon>NPAAA clade</taxon>
        <taxon>indigoferoid/millettioid clade</taxon>
        <taxon>Phaseoleae</taxon>
        <taxon>Mucuna</taxon>
    </lineage>
</organism>
<dbReference type="Pfam" id="PF00078">
    <property type="entry name" value="RVT_1"/>
    <property type="match status" value="1"/>
</dbReference>
<evidence type="ECO:0000256" key="6">
    <source>
        <dbReference type="ARBA" id="ARBA00022918"/>
    </source>
</evidence>
<evidence type="ECO:0000256" key="1">
    <source>
        <dbReference type="ARBA" id="ARBA00022679"/>
    </source>
</evidence>
<dbReference type="InterPro" id="IPR043128">
    <property type="entry name" value="Rev_trsase/Diguanyl_cyclase"/>
</dbReference>
<dbReference type="PANTHER" id="PTHR37984">
    <property type="entry name" value="PROTEIN CBG26694"/>
    <property type="match status" value="1"/>
</dbReference>
<keyword evidence="3" id="KW-0540">Nuclease</keyword>
<dbReference type="InterPro" id="IPR041373">
    <property type="entry name" value="RT_RNaseH"/>
</dbReference>
<evidence type="ECO:0000256" key="3">
    <source>
        <dbReference type="ARBA" id="ARBA00022722"/>
    </source>
</evidence>
<keyword evidence="6" id="KW-0695">RNA-directed DNA polymerase</keyword>
<dbReference type="GO" id="GO:0004519">
    <property type="term" value="F:endonuclease activity"/>
    <property type="evidence" value="ECO:0007669"/>
    <property type="project" value="UniProtKB-KW"/>
</dbReference>
<evidence type="ECO:0000313" key="9">
    <source>
        <dbReference type="EMBL" id="RDY14427.1"/>
    </source>
</evidence>
<dbReference type="Pfam" id="PF17917">
    <property type="entry name" value="RT_RNaseH"/>
    <property type="match status" value="1"/>
</dbReference>
<accession>A0A371IH93</accession>
<keyword evidence="5" id="KW-0378">Hydrolase</keyword>
<feature type="domain" description="Reverse transcriptase RNase H-like" evidence="8">
    <location>
        <begin position="143"/>
        <end position="208"/>
    </location>
</feature>
<dbReference type="Gene3D" id="3.10.10.10">
    <property type="entry name" value="HIV Type 1 Reverse Transcriptase, subunit A, domain 1"/>
    <property type="match status" value="1"/>
</dbReference>
<evidence type="ECO:0000313" key="10">
    <source>
        <dbReference type="Proteomes" id="UP000257109"/>
    </source>
</evidence>
<dbReference type="Gene3D" id="3.30.70.270">
    <property type="match status" value="2"/>
</dbReference>
<sequence length="210" mass="25137">MAFKTKFEFYEWLVMPFSLTNAPNTLMRLMNHVLRSLIGKCVVVYFDDILIYSTCLNNHLFLVKSFLEILIKEIWFANLDKCVFSTHEVTFLGFVVSSHGVKVYEEKVKAIQDWPTPKIVGEVRSFHGLAIFYRRFIKILIHLQPPKRNYKKRYWELYALVKVLQTLQHYLLPKEFVIDSDHEALKHLRWQGNLNKRHAKWVDFLNNFLR</sequence>
<reference evidence="9" key="1">
    <citation type="submission" date="2018-05" db="EMBL/GenBank/DDBJ databases">
        <title>Draft genome of Mucuna pruriens seed.</title>
        <authorList>
            <person name="Nnadi N.E."/>
            <person name="Vos R."/>
            <person name="Hasami M.H."/>
            <person name="Devisetty U.K."/>
            <person name="Aguiy J.C."/>
        </authorList>
    </citation>
    <scope>NUCLEOTIDE SEQUENCE [LARGE SCALE GENOMIC DNA]</scope>
    <source>
        <strain evidence="9">JCA_2017</strain>
    </source>
</reference>
<dbReference type="EMBL" id="QJKJ01000075">
    <property type="protein sequence ID" value="RDY14427.1"/>
    <property type="molecule type" value="Genomic_DNA"/>
</dbReference>
<dbReference type="SUPFAM" id="SSF56672">
    <property type="entry name" value="DNA/RNA polymerases"/>
    <property type="match status" value="1"/>
</dbReference>
<keyword evidence="10" id="KW-1185">Reference proteome</keyword>
<dbReference type="InterPro" id="IPR050951">
    <property type="entry name" value="Retrovirus_Pol_polyprotein"/>
</dbReference>
<comment type="caution">
    <text evidence="9">The sequence shown here is derived from an EMBL/GenBank/DDBJ whole genome shotgun (WGS) entry which is preliminary data.</text>
</comment>
<keyword evidence="4" id="KW-0255">Endonuclease</keyword>
<dbReference type="AlphaFoldDB" id="A0A371IH93"/>
<dbReference type="PANTHER" id="PTHR37984:SF5">
    <property type="entry name" value="PROTEIN NYNRIN-LIKE"/>
    <property type="match status" value="1"/>
</dbReference>
<gene>
    <name evidence="9" type="primary">pol</name>
    <name evidence="9" type="ORF">CR513_00501</name>
</gene>
<dbReference type="GO" id="GO:0016787">
    <property type="term" value="F:hydrolase activity"/>
    <property type="evidence" value="ECO:0007669"/>
    <property type="project" value="UniProtKB-KW"/>
</dbReference>
<evidence type="ECO:0000259" key="8">
    <source>
        <dbReference type="Pfam" id="PF17917"/>
    </source>
</evidence>
<name>A0A371IH93_MUCPR</name>
<feature type="domain" description="Reverse transcriptase" evidence="7">
    <location>
        <begin position="7"/>
        <end position="95"/>
    </location>
</feature>
<protein>
    <submittedName>
        <fullName evidence="9">Retrovirus-related Pol polyprotein from transposon 17.6</fullName>
    </submittedName>
</protein>
<evidence type="ECO:0000256" key="5">
    <source>
        <dbReference type="ARBA" id="ARBA00022801"/>
    </source>
</evidence>
<evidence type="ECO:0000259" key="7">
    <source>
        <dbReference type="Pfam" id="PF00078"/>
    </source>
</evidence>
<proteinExistence type="predicted"/>
<dbReference type="InterPro" id="IPR043502">
    <property type="entry name" value="DNA/RNA_pol_sf"/>
</dbReference>
<dbReference type="InterPro" id="IPR000477">
    <property type="entry name" value="RT_dom"/>
</dbReference>
<feature type="non-terminal residue" evidence="9">
    <location>
        <position position="1"/>
    </location>
</feature>
<dbReference type="OrthoDB" id="1685174at2759"/>